<dbReference type="FunFam" id="1.20.1250.20:FF:000140">
    <property type="entry name" value="Putative MFS phospholipid transporter"/>
    <property type="match status" value="1"/>
</dbReference>
<evidence type="ECO:0000259" key="9">
    <source>
        <dbReference type="PROSITE" id="PS50850"/>
    </source>
</evidence>
<dbReference type="InterPro" id="IPR020846">
    <property type="entry name" value="MFS_dom"/>
</dbReference>
<evidence type="ECO:0000256" key="3">
    <source>
        <dbReference type="ARBA" id="ARBA00022448"/>
    </source>
</evidence>
<dbReference type="PROSITE" id="PS50850">
    <property type="entry name" value="MFS"/>
    <property type="match status" value="1"/>
</dbReference>
<dbReference type="GO" id="GO:0005886">
    <property type="term" value="C:plasma membrane"/>
    <property type="evidence" value="ECO:0007669"/>
    <property type="project" value="TreeGrafter"/>
</dbReference>
<feature type="region of interest" description="Disordered" evidence="7">
    <location>
        <begin position="759"/>
        <end position="792"/>
    </location>
</feature>
<feature type="transmembrane region" description="Helical" evidence="8">
    <location>
        <begin position="183"/>
        <end position="208"/>
    </location>
</feature>
<comment type="subcellular location">
    <subcellularLocation>
        <location evidence="1">Membrane</location>
        <topology evidence="1">Multi-pass membrane protein</topology>
    </subcellularLocation>
</comment>
<keyword evidence="6 8" id="KW-0472">Membrane</keyword>
<reference evidence="10 11" key="1">
    <citation type="submission" date="2022-12" db="EMBL/GenBank/DDBJ databases">
        <title>Genomic features and morphological characterization of a novel Knufia sp. strain isolated from spacecraft assembly facility.</title>
        <authorList>
            <person name="Teixeira M."/>
            <person name="Chander A.M."/>
            <person name="Stajich J.E."/>
            <person name="Venkateswaran K."/>
        </authorList>
    </citation>
    <scope>NUCLEOTIDE SEQUENCE [LARGE SCALE GENOMIC DNA]</scope>
    <source>
        <strain evidence="10 11">FJI-L2-BK-P2</strain>
    </source>
</reference>
<name>A0AAN8EPV2_9EURO</name>
<feature type="transmembrane region" description="Helical" evidence="8">
    <location>
        <begin position="44"/>
        <end position="76"/>
    </location>
</feature>
<sequence length="938" mass="100753">MASEIEMKAENPASKEVTTVGAQERTSLEDGEVKETVKYSKLSVLLMIIFSGLAIGSDGFNASIIGTLSLVLGVLYPDALTTGMYSRLSNAFIIGMILGMLGFGYISDKLGRKSGAVLTTIILVLGIILSAAASGTTQTGMLWMLVVARGVAGVGAGGEYPVAGAGAAEATDENAGVRGRRGFIFAMIADLSATLGFVFGGLVPLLLILCVNQDESRYEIVWRTSLALGAVPPLAIFWFRYRMAVSTAYRKSSMKKQNPPYLLIIKRYWRPLLGTSCTWFVYNFVAYPFGLFSSTMLTRVNAGSSLTKNIGWGVLVNCFYIPGAFIGGYLSDKIGRRQTMALGFLLQGLFGIILGGALGSIEKILPLFIVMYGVFLTLGEVGPGSTVVIASSESFPTSIRGQCMGYAAAFSKAGAAIGTAVFKPILASYSNELKGNQAVFLIGAGFALLGAIIAWFVLPDPDKRLDNEDERWKEYLKAHGYEVQWGDESTKDPNGLMKDAVASGPEGTTPAGLPTEVPVGIDRDVRANQANSTVVDEIPQGIAMILQCHVSLITRLVSIVVMAANAPQDCLSVLSTSLALIDQFQQSLATTNVSNVAAGATVDQPSPLLLFKAASESLKGSTTRLSLLSITPPFTSTAISSLLKPLNESALPSLVTAALLVTPAHFPDSFASEATRLCKVTLLELRSLLELVEKRAKDGKPKSELRKEEKQNVTEATGRVWESCDAVIKFSSDGIPGYMTKKAEQWLALMKDAVQELQEWDPEEDVDEDIFGDAGSDDEEDSGTKFTDKENDQDQATIAAGVKEQALKVLSRIPQSIHVVVKQRLAKMPAALKTGEQPLSSEQKRVLNDVLRDARLISECIDESAEAMYMGDPELCLKKAGEARALTIRVVEMVVPPWQVRNDGQDETKEDGFIKKALLWIQQVDLSTPSASNNSGKG</sequence>
<keyword evidence="11" id="KW-1185">Reference proteome</keyword>
<dbReference type="Pfam" id="PF13324">
    <property type="entry name" value="GCIP_N"/>
    <property type="match status" value="1"/>
</dbReference>
<evidence type="ECO:0000256" key="1">
    <source>
        <dbReference type="ARBA" id="ARBA00004141"/>
    </source>
</evidence>
<feature type="transmembrane region" description="Helical" evidence="8">
    <location>
        <begin position="272"/>
        <end position="290"/>
    </location>
</feature>
<evidence type="ECO:0000256" key="4">
    <source>
        <dbReference type="ARBA" id="ARBA00022692"/>
    </source>
</evidence>
<proteinExistence type="inferred from homology"/>
<evidence type="ECO:0000313" key="10">
    <source>
        <dbReference type="EMBL" id="KAK5949513.1"/>
    </source>
</evidence>
<keyword evidence="3" id="KW-0813">Transport</keyword>
<dbReference type="InterPro" id="IPR036259">
    <property type="entry name" value="MFS_trans_sf"/>
</dbReference>
<dbReference type="Gene3D" id="1.20.1250.20">
    <property type="entry name" value="MFS general substrate transporter like domains"/>
    <property type="match status" value="1"/>
</dbReference>
<feature type="transmembrane region" description="Helical" evidence="8">
    <location>
        <begin position="403"/>
        <end position="426"/>
    </location>
</feature>
<dbReference type="InterPro" id="IPR005828">
    <property type="entry name" value="MFS_sugar_transport-like"/>
</dbReference>
<feature type="transmembrane region" description="Helical" evidence="8">
    <location>
        <begin position="342"/>
        <end position="361"/>
    </location>
</feature>
<dbReference type="PANTHER" id="PTHR23508:SF10">
    <property type="entry name" value="CARBOXYLIC ACID TRANSPORTER PROTEIN HOMOLOG"/>
    <property type="match status" value="1"/>
</dbReference>
<evidence type="ECO:0000256" key="2">
    <source>
        <dbReference type="ARBA" id="ARBA00010992"/>
    </source>
</evidence>
<gene>
    <name evidence="10" type="ORF">OHC33_009506</name>
</gene>
<feature type="transmembrane region" description="Helical" evidence="8">
    <location>
        <begin position="115"/>
        <end position="135"/>
    </location>
</feature>
<evidence type="ECO:0000256" key="8">
    <source>
        <dbReference type="SAM" id="Phobius"/>
    </source>
</evidence>
<dbReference type="Pfam" id="PF00083">
    <property type="entry name" value="Sugar_tr"/>
    <property type="match status" value="1"/>
</dbReference>
<dbReference type="SUPFAM" id="SSF103473">
    <property type="entry name" value="MFS general substrate transporter"/>
    <property type="match status" value="1"/>
</dbReference>
<evidence type="ECO:0000313" key="11">
    <source>
        <dbReference type="Proteomes" id="UP001316803"/>
    </source>
</evidence>
<dbReference type="GO" id="GO:0046943">
    <property type="term" value="F:carboxylic acid transmembrane transporter activity"/>
    <property type="evidence" value="ECO:0007669"/>
    <property type="project" value="TreeGrafter"/>
</dbReference>
<feature type="transmembrane region" description="Helical" evidence="8">
    <location>
        <begin position="367"/>
        <end position="391"/>
    </location>
</feature>
<dbReference type="InterPro" id="IPR005829">
    <property type="entry name" value="Sugar_transporter_CS"/>
</dbReference>
<comment type="similarity">
    <text evidence="2">Belongs to the major facilitator superfamily. Sugar transporter (TC 2.A.1.1) family.</text>
</comment>
<evidence type="ECO:0000256" key="6">
    <source>
        <dbReference type="ARBA" id="ARBA00023136"/>
    </source>
</evidence>
<dbReference type="AlphaFoldDB" id="A0AAN8EPV2"/>
<evidence type="ECO:0000256" key="5">
    <source>
        <dbReference type="ARBA" id="ARBA00022989"/>
    </source>
</evidence>
<feature type="compositionally biased region" description="Acidic residues" evidence="7">
    <location>
        <begin position="759"/>
        <end position="781"/>
    </location>
</feature>
<dbReference type="PROSITE" id="PS00216">
    <property type="entry name" value="SUGAR_TRANSPORT_1"/>
    <property type="match status" value="1"/>
</dbReference>
<feature type="transmembrane region" description="Helical" evidence="8">
    <location>
        <begin position="88"/>
        <end position="106"/>
    </location>
</feature>
<keyword evidence="5 8" id="KW-1133">Transmembrane helix</keyword>
<dbReference type="PANTHER" id="PTHR23508">
    <property type="entry name" value="CARBOXYLIC ACID TRANSPORTER PROTEIN HOMOLOG"/>
    <property type="match status" value="1"/>
</dbReference>
<feature type="domain" description="Major facilitator superfamily (MFS) profile" evidence="9">
    <location>
        <begin position="47"/>
        <end position="462"/>
    </location>
</feature>
<dbReference type="InterPro" id="IPR011701">
    <property type="entry name" value="MFS"/>
</dbReference>
<dbReference type="Proteomes" id="UP001316803">
    <property type="component" value="Unassembled WGS sequence"/>
</dbReference>
<accession>A0AAN8EPV2</accession>
<feature type="transmembrane region" description="Helical" evidence="8">
    <location>
        <begin position="438"/>
        <end position="458"/>
    </location>
</feature>
<evidence type="ECO:0000256" key="7">
    <source>
        <dbReference type="SAM" id="MobiDB-lite"/>
    </source>
</evidence>
<dbReference type="Pfam" id="PF07690">
    <property type="entry name" value="MFS_1"/>
    <property type="match status" value="1"/>
</dbReference>
<feature type="transmembrane region" description="Helical" evidence="8">
    <location>
        <begin position="310"/>
        <end position="330"/>
    </location>
</feature>
<comment type="caution">
    <text evidence="10">The sequence shown here is derived from an EMBL/GenBank/DDBJ whole genome shotgun (WGS) entry which is preliminary data.</text>
</comment>
<keyword evidence="4 8" id="KW-0812">Transmembrane</keyword>
<dbReference type="InterPro" id="IPR049317">
    <property type="entry name" value="GCIP-like_N"/>
</dbReference>
<feature type="region of interest" description="Disordered" evidence="7">
    <location>
        <begin position="1"/>
        <end position="21"/>
    </location>
</feature>
<dbReference type="Gene3D" id="1.20.1410.10">
    <property type="entry name" value="I/LWEQ domain"/>
    <property type="match status" value="1"/>
</dbReference>
<organism evidence="10 11">
    <name type="scientific">Knufia fluminis</name>
    <dbReference type="NCBI Taxonomy" id="191047"/>
    <lineage>
        <taxon>Eukaryota</taxon>
        <taxon>Fungi</taxon>
        <taxon>Dikarya</taxon>
        <taxon>Ascomycota</taxon>
        <taxon>Pezizomycotina</taxon>
        <taxon>Eurotiomycetes</taxon>
        <taxon>Chaetothyriomycetidae</taxon>
        <taxon>Chaetothyriales</taxon>
        <taxon>Trichomeriaceae</taxon>
        <taxon>Knufia</taxon>
    </lineage>
</organism>
<protein>
    <recommendedName>
        <fullName evidence="9">Major facilitator superfamily (MFS) profile domain-containing protein</fullName>
    </recommendedName>
</protein>
<feature type="transmembrane region" description="Helical" evidence="8">
    <location>
        <begin position="220"/>
        <end position="241"/>
    </location>
</feature>
<dbReference type="EMBL" id="JAKLMC020000035">
    <property type="protein sequence ID" value="KAK5949513.1"/>
    <property type="molecule type" value="Genomic_DNA"/>
</dbReference>
<feature type="compositionally biased region" description="Basic and acidic residues" evidence="7">
    <location>
        <begin position="782"/>
        <end position="792"/>
    </location>
</feature>